<dbReference type="EMBL" id="BAOP01000047">
    <property type="protein sequence ID" value="GAC81834.1"/>
    <property type="molecule type" value="Genomic_DNA"/>
</dbReference>
<comment type="caution">
    <text evidence="3">The sequence shown here is derived from an EMBL/GenBank/DDBJ whole genome shotgun (WGS) entry which is preliminary data.</text>
</comment>
<sequence>MVRNIFSKTAGAALACAASIGLVAGCSTDGDAVKSDAGSAASTTTQSDADPAKVRALVLTPKDFPAGYVAQEIPLSQMDDTLDKLRAATKGATFTPASCGDVNAIPDIDFGKIGLAVATKGMTASLTEMVTVGGTTVSNYRKQVTGECSSMTMTMEMEGQKVTSRVKQNVLDTPKVDADDSIVVEAVTTTKVGGQTVETRTLTGAAEVDGYLINVTATNMVPGEDPDRAGFEALFTKAVAKVVDQA</sequence>
<dbReference type="RefSeq" id="WP_008381908.1">
    <property type="nucleotide sequence ID" value="NZ_BAOP01000047.1"/>
</dbReference>
<accession>M3VHE3</accession>
<proteinExistence type="predicted"/>
<dbReference type="InterPro" id="IPR041313">
    <property type="entry name" value="DUF5642"/>
</dbReference>
<protein>
    <recommendedName>
        <fullName evidence="2">DUF5642 domain-containing protein</fullName>
    </recommendedName>
</protein>
<dbReference type="PROSITE" id="PS51257">
    <property type="entry name" value="PROKAR_LIPOPROTEIN"/>
    <property type="match status" value="1"/>
</dbReference>
<gene>
    <name evidence="3" type="ORF">GM1_047_00050</name>
</gene>
<dbReference type="eggNOG" id="ENOG5031EH3">
    <property type="taxonomic scope" value="Bacteria"/>
</dbReference>
<feature type="chain" id="PRO_5038564186" description="DUF5642 domain-containing protein" evidence="1">
    <location>
        <begin position="25"/>
        <end position="246"/>
    </location>
</feature>
<feature type="signal peptide" evidence="1">
    <location>
        <begin position="1"/>
        <end position="24"/>
    </location>
</feature>
<keyword evidence="4" id="KW-1185">Reference proteome</keyword>
<keyword evidence="1" id="KW-0732">Signal</keyword>
<evidence type="ECO:0000313" key="3">
    <source>
        <dbReference type="EMBL" id="GAC81834.1"/>
    </source>
</evidence>
<dbReference type="Proteomes" id="UP000035009">
    <property type="component" value="Unassembled WGS sequence"/>
</dbReference>
<name>M3VHE3_GORML</name>
<dbReference type="AlphaFoldDB" id="M3VHE3"/>
<dbReference type="Pfam" id="PF18702">
    <property type="entry name" value="DUF5642"/>
    <property type="match status" value="1"/>
</dbReference>
<evidence type="ECO:0000256" key="1">
    <source>
        <dbReference type="SAM" id="SignalP"/>
    </source>
</evidence>
<evidence type="ECO:0000313" key="4">
    <source>
        <dbReference type="Proteomes" id="UP000035009"/>
    </source>
</evidence>
<dbReference type="OrthoDB" id="4775588at2"/>
<dbReference type="STRING" id="410332.SAMN04488550_0039"/>
<feature type="domain" description="DUF5642" evidence="2">
    <location>
        <begin position="51"/>
        <end position="240"/>
    </location>
</feature>
<reference evidence="3 4" key="1">
    <citation type="submission" date="2013-02" db="EMBL/GenBank/DDBJ databases">
        <title>Whole genome shotgun sequence of Gordonia malaquae NBRC 108250.</title>
        <authorList>
            <person name="Yoshida I."/>
            <person name="Hosoyama A."/>
            <person name="Tsuchikane K."/>
            <person name="Ando Y."/>
            <person name="Baba S."/>
            <person name="Ohji S."/>
            <person name="Hamada M."/>
            <person name="Tamura T."/>
            <person name="Yamazoe A."/>
            <person name="Yamazaki S."/>
            <person name="Fujita N."/>
        </authorList>
    </citation>
    <scope>NUCLEOTIDE SEQUENCE [LARGE SCALE GENOMIC DNA]</scope>
    <source>
        <strain evidence="3 4">NBRC 108250</strain>
    </source>
</reference>
<organism evidence="3 4">
    <name type="scientific">Gordonia malaquae NBRC 108250</name>
    <dbReference type="NCBI Taxonomy" id="1223542"/>
    <lineage>
        <taxon>Bacteria</taxon>
        <taxon>Bacillati</taxon>
        <taxon>Actinomycetota</taxon>
        <taxon>Actinomycetes</taxon>
        <taxon>Mycobacteriales</taxon>
        <taxon>Gordoniaceae</taxon>
        <taxon>Gordonia</taxon>
    </lineage>
</organism>
<evidence type="ECO:0000259" key="2">
    <source>
        <dbReference type="Pfam" id="PF18702"/>
    </source>
</evidence>